<feature type="domain" description="Reverse transcriptase" evidence="3">
    <location>
        <begin position="725"/>
        <end position="777"/>
    </location>
</feature>
<evidence type="ECO:0000259" key="3">
    <source>
        <dbReference type="Pfam" id="PF00078"/>
    </source>
</evidence>
<keyword evidence="6" id="KW-1185">Reference proteome</keyword>
<dbReference type="Gene3D" id="3.30.70.270">
    <property type="match status" value="3"/>
</dbReference>
<keyword evidence="5" id="KW-0808">Transferase</keyword>
<feature type="compositionally biased region" description="Basic residues" evidence="2">
    <location>
        <begin position="479"/>
        <end position="489"/>
    </location>
</feature>
<evidence type="ECO:0000313" key="6">
    <source>
        <dbReference type="Proteomes" id="UP001151760"/>
    </source>
</evidence>
<feature type="region of interest" description="Disordered" evidence="2">
    <location>
        <begin position="478"/>
        <end position="503"/>
    </location>
</feature>
<feature type="domain" description="Reverse transcriptase/retrotransposon-derived protein RNase H-like" evidence="4">
    <location>
        <begin position="837"/>
        <end position="885"/>
    </location>
</feature>
<keyword evidence="5" id="KW-0695">RNA-directed DNA polymerase</keyword>
<feature type="coiled-coil region" evidence="1">
    <location>
        <begin position="320"/>
        <end position="354"/>
    </location>
</feature>
<reference evidence="5" key="1">
    <citation type="journal article" date="2022" name="Int. J. Mol. Sci.">
        <title>Draft Genome of Tanacetum Coccineum: Genomic Comparison of Closely Related Tanacetum-Family Plants.</title>
        <authorList>
            <person name="Yamashiro T."/>
            <person name="Shiraishi A."/>
            <person name="Nakayama K."/>
            <person name="Satake H."/>
        </authorList>
    </citation>
    <scope>NUCLEOTIDE SEQUENCE</scope>
</reference>
<evidence type="ECO:0000256" key="1">
    <source>
        <dbReference type="SAM" id="Coils"/>
    </source>
</evidence>
<accession>A0ABQ5CKQ4</accession>
<evidence type="ECO:0000256" key="2">
    <source>
        <dbReference type="SAM" id="MobiDB-lite"/>
    </source>
</evidence>
<dbReference type="Gene3D" id="3.10.10.10">
    <property type="entry name" value="HIV Type 1 Reverse Transcriptase, subunit A, domain 1"/>
    <property type="match status" value="1"/>
</dbReference>
<dbReference type="Pfam" id="PF00078">
    <property type="entry name" value="RVT_1"/>
    <property type="match status" value="1"/>
</dbReference>
<dbReference type="InterPro" id="IPR043502">
    <property type="entry name" value="DNA/RNA_pol_sf"/>
</dbReference>
<name>A0ABQ5CKQ4_9ASTR</name>
<dbReference type="PANTHER" id="PTHR24559">
    <property type="entry name" value="TRANSPOSON TY3-I GAG-POL POLYPROTEIN"/>
    <property type="match status" value="1"/>
</dbReference>
<feature type="compositionally biased region" description="Basic and acidic residues" evidence="2">
    <location>
        <begin position="490"/>
        <end position="503"/>
    </location>
</feature>
<dbReference type="PANTHER" id="PTHR24559:SF427">
    <property type="entry name" value="RNA-DIRECTED DNA POLYMERASE"/>
    <property type="match status" value="1"/>
</dbReference>
<keyword evidence="5" id="KW-0548">Nucleotidyltransferase</keyword>
<gene>
    <name evidence="5" type="ORF">Tco_0907950</name>
</gene>
<reference evidence="5" key="2">
    <citation type="submission" date="2022-01" db="EMBL/GenBank/DDBJ databases">
        <authorList>
            <person name="Yamashiro T."/>
            <person name="Shiraishi A."/>
            <person name="Satake H."/>
            <person name="Nakayama K."/>
        </authorList>
    </citation>
    <scope>NUCLEOTIDE SEQUENCE</scope>
</reference>
<feature type="region of interest" description="Disordered" evidence="2">
    <location>
        <begin position="117"/>
        <end position="137"/>
    </location>
</feature>
<organism evidence="5 6">
    <name type="scientific">Tanacetum coccineum</name>
    <dbReference type="NCBI Taxonomy" id="301880"/>
    <lineage>
        <taxon>Eukaryota</taxon>
        <taxon>Viridiplantae</taxon>
        <taxon>Streptophyta</taxon>
        <taxon>Embryophyta</taxon>
        <taxon>Tracheophyta</taxon>
        <taxon>Spermatophyta</taxon>
        <taxon>Magnoliopsida</taxon>
        <taxon>eudicotyledons</taxon>
        <taxon>Gunneridae</taxon>
        <taxon>Pentapetalae</taxon>
        <taxon>asterids</taxon>
        <taxon>campanulids</taxon>
        <taxon>Asterales</taxon>
        <taxon>Asteraceae</taxon>
        <taxon>Asteroideae</taxon>
        <taxon>Anthemideae</taxon>
        <taxon>Anthemidinae</taxon>
        <taxon>Tanacetum</taxon>
    </lineage>
</organism>
<dbReference type="CDD" id="cd01647">
    <property type="entry name" value="RT_LTR"/>
    <property type="match status" value="1"/>
</dbReference>
<dbReference type="InterPro" id="IPR000477">
    <property type="entry name" value="RT_dom"/>
</dbReference>
<feature type="coiled-coil region" evidence="1">
    <location>
        <begin position="188"/>
        <end position="240"/>
    </location>
</feature>
<evidence type="ECO:0000259" key="4">
    <source>
        <dbReference type="Pfam" id="PF17919"/>
    </source>
</evidence>
<dbReference type="Pfam" id="PF17919">
    <property type="entry name" value="RT_RNaseH_2"/>
    <property type="match status" value="1"/>
</dbReference>
<comment type="caution">
    <text evidence="5">The sequence shown here is derived from an EMBL/GenBank/DDBJ whole genome shotgun (WGS) entry which is preliminary data.</text>
</comment>
<proteinExistence type="predicted"/>
<dbReference type="Proteomes" id="UP001151760">
    <property type="component" value="Unassembled WGS sequence"/>
</dbReference>
<dbReference type="InterPro" id="IPR053134">
    <property type="entry name" value="RNA-dir_DNA_polymerase"/>
</dbReference>
<dbReference type="InterPro" id="IPR041577">
    <property type="entry name" value="RT_RNaseH_2"/>
</dbReference>
<dbReference type="SUPFAM" id="SSF56672">
    <property type="entry name" value="DNA/RNA polymerases"/>
    <property type="match status" value="1"/>
</dbReference>
<sequence length="918" mass="105588">MVAYLQKPEGSEAFHQIVDFLNTSHIKYALIENPKIYISLIQQFWGTATARITADGEVEITASIDGQVKTITKASLRRHLKLEDSNGITSLPNTKIFEQLTLMGVDFSLFPTMITTPESSPSRITSSPSLSPQSSPLRDITRQDAKIPQSQFPTQTQVADEAAFTSVDVDAGGAATTNIGLEASSMQQNELMDLVTKLSDRVEVLENDMQQTKKVYSSALTKLIIRVKKLEKKVKTNKARRRARIVILEDKDAEEDSSKQGRKISEIDKDPTISLVQPEQDMEYDFDVSIAKGFTTASVPVTTASVTLEVSTAAANLNTKKQLEQERLRHEEAIRLQEQINEEEKQRIAEADQAHNIDWSDPTVLKYHALQNRSFPAAEVRKNMCMYLKNQGGYKQSHFKGMSYEDIRPIFERVWDKNNAFVPKDFEIEKEVMKRPGFDLQQESTQKNEKIKSKQVEEEIVQQKDVVAKQVMIESSKKAGGRLKRKVSNARKDKDKRQKMQDDPEKLTLKEYVEVISDSEEVISVIPLAVKSPIIMFEPDSDDEVWKNHQHQKLIEWKLYDSYGVYSLMLGEVSIHMLVEKKYPLPQDTLTRMLQWKLHVNNDVTEMAYELLSIPPTRQVEFQIDLVPGAAPVARAPYQLAPSKMKELSDQLQELSDKGFIRPSSSPWEALILFVKKKDGSFRMCIDYGELNKLTVKNRYPLPRIDDLFDQLQGSSVYLKIDLRSVMPFGLTNAWAVFMDLMNWVCKPYLDKFVIVFIDDILIYSKSKQEHEEHLNKGIHVDPAKIESIKYWASPKTATEIRQFLGLANYYRRFIEGFYKIAKSMTKITQKKVKFDWGDKQEASFQLLKHKLCSAPILALPEGAENFIVYYDASHKGLDYKSLQHILDQKELNMRQRRWLELLSDYDYEIRYHREKQM</sequence>
<feature type="compositionally biased region" description="Low complexity" evidence="2">
    <location>
        <begin position="117"/>
        <end position="136"/>
    </location>
</feature>
<dbReference type="GO" id="GO:0003964">
    <property type="term" value="F:RNA-directed DNA polymerase activity"/>
    <property type="evidence" value="ECO:0007669"/>
    <property type="project" value="UniProtKB-KW"/>
</dbReference>
<dbReference type="EMBL" id="BQNB010014398">
    <property type="protein sequence ID" value="GJT27675.1"/>
    <property type="molecule type" value="Genomic_DNA"/>
</dbReference>
<evidence type="ECO:0000313" key="5">
    <source>
        <dbReference type="EMBL" id="GJT27675.1"/>
    </source>
</evidence>
<dbReference type="InterPro" id="IPR043128">
    <property type="entry name" value="Rev_trsase/Diguanyl_cyclase"/>
</dbReference>
<protein>
    <submittedName>
        <fullName evidence="5">Reverse transcriptase domain-containing protein</fullName>
    </submittedName>
</protein>
<keyword evidence="1" id="KW-0175">Coiled coil</keyword>